<evidence type="ECO:0000313" key="2">
    <source>
        <dbReference type="Proteomes" id="UP000182241"/>
    </source>
</evidence>
<proteinExistence type="predicted"/>
<name>A0A1H4USB3_TSUTY</name>
<dbReference type="OrthoDB" id="5124141at2"/>
<protein>
    <recommendedName>
        <fullName evidence="3">NLI interacting factor-like phosphatase</fullName>
    </recommendedName>
</protein>
<dbReference type="AlphaFoldDB" id="A0A1H4USB3"/>
<dbReference type="Proteomes" id="UP000182241">
    <property type="component" value="Unassembled WGS sequence"/>
</dbReference>
<dbReference type="RefSeq" id="WP_139286184.1">
    <property type="nucleotide sequence ID" value="NZ_FNSA01000003.1"/>
</dbReference>
<dbReference type="STRING" id="57704.SAMN04489793_3006"/>
<reference evidence="2" key="1">
    <citation type="submission" date="2016-10" db="EMBL/GenBank/DDBJ databases">
        <authorList>
            <person name="Varghese N."/>
            <person name="Submissions S."/>
        </authorList>
    </citation>
    <scope>NUCLEOTIDE SEQUENCE [LARGE SCALE GENOMIC DNA]</scope>
    <source>
        <strain evidence="2">DSM 44234</strain>
    </source>
</reference>
<dbReference type="Pfam" id="PF18143">
    <property type="entry name" value="HAD_SAK_2"/>
    <property type="match status" value="1"/>
</dbReference>
<keyword evidence="2" id="KW-1185">Reference proteome</keyword>
<gene>
    <name evidence="1" type="ORF">SAMN04489793_3006</name>
</gene>
<organism evidence="1 2">
    <name type="scientific">Tsukamurella tyrosinosolvens</name>
    <dbReference type="NCBI Taxonomy" id="57704"/>
    <lineage>
        <taxon>Bacteria</taxon>
        <taxon>Bacillati</taxon>
        <taxon>Actinomycetota</taxon>
        <taxon>Actinomycetes</taxon>
        <taxon>Mycobacteriales</taxon>
        <taxon>Tsukamurellaceae</taxon>
        <taxon>Tsukamurella</taxon>
    </lineage>
</organism>
<accession>A0A1H4USB3</accession>
<sequence>MADDASRAVFLDIDGTLNVPAADTGFTLLTRPSGFPTHVVKDVRDWLCDLQARGVRLIWNSTWNDQCDDYAAWFGLPRDLEWIPHDENRVSFGHSLKVRGAVDFLARHPEIERAVVLDDVLGFLEHELEDVIAGRLFLPELDELHGVTRAVIDETEQFLFSSSSGRTTRPD</sequence>
<evidence type="ECO:0008006" key="3">
    <source>
        <dbReference type="Google" id="ProtNLM"/>
    </source>
</evidence>
<dbReference type="EMBL" id="FNSA01000003">
    <property type="protein sequence ID" value="SEC71635.1"/>
    <property type="molecule type" value="Genomic_DNA"/>
</dbReference>
<evidence type="ECO:0000313" key="1">
    <source>
        <dbReference type="EMBL" id="SEC71635.1"/>
    </source>
</evidence>